<dbReference type="EMBL" id="ANMG01000001">
    <property type="protein sequence ID" value="EMD30121.1"/>
    <property type="molecule type" value="Genomic_DNA"/>
</dbReference>
<organism evidence="2 3">
    <name type="scientific">Amycolatopsis azurea DSM 43854</name>
    <dbReference type="NCBI Taxonomy" id="1238180"/>
    <lineage>
        <taxon>Bacteria</taxon>
        <taxon>Bacillati</taxon>
        <taxon>Actinomycetota</taxon>
        <taxon>Actinomycetes</taxon>
        <taxon>Pseudonocardiales</taxon>
        <taxon>Pseudonocardiaceae</taxon>
        <taxon>Amycolatopsis</taxon>
    </lineage>
</organism>
<dbReference type="Proteomes" id="UP000014137">
    <property type="component" value="Unassembled WGS sequence"/>
</dbReference>
<evidence type="ECO:0000313" key="2">
    <source>
        <dbReference type="EMBL" id="EMD30121.1"/>
    </source>
</evidence>
<dbReference type="PATRIC" id="fig|1238180.3.peg.106"/>
<name>M2QUD5_9PSEU</name>
<dbReference type="AlphaFoldDB" id="M2QUD5"/>
<reference evidence="2 3" key="1">
    <citation type="submission" date="2012-10" db="EMBL/GenBank/DDBJ databases">
        <title>Genome assembly of Amycolatopsis azurea DSM 43854.</title>
        <authorList>
            <person name="Khatri I."/>
            <person name="Kaur I."/>
            <person name="Subramanian S."/>
            <person name="Mayilraj S."/>
        </authorList>
    </citation>
    <scope>NUCLEOTIDE SEQUENCE [LARGE SCALE GENOMIC DNA]</scope>
    <source>
        <strain evidence="2 3">DSM 43854</strain>
    </source>
</reference>
<comment type="caution">
    <text evidence="2">The sequence shown here is derived from an EMBL/GenBank/DDBJ whole genome shotgun (WGS) entry which is preliminary data.</text>
</comment>
<protein>
    <submittedName>
        <fullName evidence="2">Uncharacterized protein</fullName>
    </submittedName>
</protein>
<evidence type="ECO:0000313" key="3">
    <source>
        <dbReference type="Proteomes" id="UP000014137"/>
    </source>
</evidence>
<evidence type="ECO:0000256" key="1">
    <source>
        <dbReference type="SAM" id="MobiDB-lite"/>
    </source>
</evidence>
<accession>M2QUD5</accession>
<proteinExistence type="predicted"/>
<gene>
    <name evidence="2" type="ORF">C791_0106</name>
</gene>
<feature type="region of interest" description="Disordered" evidence="1">
    <location>
        <begin position="1"/>
        <end position="37"/>
    </location>
</feature>
<sequence length="37" mass="4211">MGAGDRIRHTTKAPLLDRRTLSSRPPQRKGPSPRLMR</sequence>